<evidence type="ECO:0000256" key="4">
    <source>
        <dbReference type="ARBA" id="ARBA00022525"/>
    </source>
</evidence>
<feature type="region of interest" description="Disordered" evidence="17">
    <location>
        <begin position="208"/>
        <end position="243"/>
    </location>
</feature>
<evidence type="ECO:0000256" key="14">
    <source>
        <dbReference type="ARBA" id="ARBA00037847"/>
    </source>
</evidence>
<feature type="region of interest" description="Disordered" evidence="17">
    <location>
        <begin position="274"/>
        <end position="305"/>
    </location>
</feature>
<dbReference type="SMART" id="SM01039">
    <property type="entry name" value="BRICHOS"/>
    <property type="match status" value="1"/>
</dbReference>
<evidence type="ECO:0000256" key="5">
    <source>
        <dbReference type="ARBA" id="ARBA00022530"/>
    </source>
</evidence>
<feature type="domain" description="BRICHOS" evidence="19">
    <location>
        <begin position="104"/>
        <end position="200"/>
    </location>
</feature>
<evidence type="ECO:0000256" key="6">
    <source>
        <dbReference type="ARBA" id="ARBA00022685"/>
    </source>
</evidence>
<dbReference type="GeneTree" id="ENSGT00480000042679"/>
<keyword evidence="6" id="KW-0165">Cleavage on pair of basic residues</keyword>
<evidence type="ECO:0000256" key="17">
    <source>
        <dbReference type="SAM" id="MobiDB-lite"/>
    </source>
</evidence>
<dbReference type="GO" id="GO:0012505">
    <property type="term" value="C:endomembrane system"/>
    <property type="evidence" value="ECO:0007669"/>
    <property type="project" value="UniProtKB-SubCell"/>
</dbReference>
<dbReference type="AlphaFoldDB" id="A0A3Q3A5R9"/>
<evidence type="ECO:0000256" key="15">
    <source>
        <dbReference type="ARBA" id="ARBA00039682"/>
    </source>
</evidence>
<keyword evidence="9 18" id="KW-1133">Transmembrane helix</keyword>
<reference evidence="20" key="1">
    <citation type="submission" date="2025-08" db="UniProtKB">
        <authorList>
            <consortium name="Ensembl"/>
        </authorList>
    </citation>
    <scope>IDENTIFICATION</scope>
</reference>
<dbReference type="Gene3D" id="3.30.390.150">
    <property type="match status" value="1"/>
</dbReference>
<comment type="similarity">
    <text evidence="2">Belongs to the chondromodulin-1 family.</text>
</comment>
<evidence type="ECO:0000256" key="7">
    <source>
        <dbReference type="ARBA" id="ARBA00022692"/>
    </source>
</evidence>
<evidence type="ECO:0000256" key="18">
    <source>
        <dbReference type="SAM" id="Phobius"/>
    </source>
</evidence>
<dbReference type="PANTHER" id="PTHR14064">
    <property type="entry name" value="CHONDROMODULIN-RELATED"/>
    <property type="match status" value="1"/>
</dbReference>
<feature type="compositionally biased region" description="Basic residues" evidence="17">
    <location>
        <begin position="208"/>
        <end position="220"/>
    </location>
</feature>
<feature type="transmembrane region" description="Helical" evidence="18">
    <location>
        <begin position="42"/>
        <end position="65"/>
    </location>
</feature>
<evidence type="ECO:0000256" key="11">
    <source>
        <dbReference type="ARBA" id="ARBA00023157"/>
    </source>
</evidence>
<dbReference type="GO" id="GO:0016525">
    <property type="term" value="P:negative regulation of angiogenesis"/>
    <property type="evidence" value="ECO:0007669"/>
    <property type="project" value="TreeGrafter"/>
</dbReference>
<dbReference type="InterPro" id="IPR043405">
    <property type="entry name" value="Chondromodulin/Tenomodulin"/>
</dbReference>
<dbReference type="PROSITE" id="PS50869">
    <property type="entry name" value="BRICHOS"/>
    <property type="match status" value="1"/>
</dbReference>
<evidence type="ECO:0000256" key="9">
    <source>
        <dbReference type="ARBA" id="ARBA00022989"/>
    </source>
</evidence>
<proteinExistence type="inferred from homology"/>
<dbReference type="GO" id="GO:0030154">
    <property type="term" value="P:cell differentiation"/>
    <property type="evidence" value="ECO:0007669"/>
    <property type="project" value="UniProtKB-KW"/>
</dbReference>
<comment type="subcellular location">
    <subcellularLocation>
        <location evidence="14">Endomembrane system</location>
        <topology evidence="14">Single-pass membrane protein</topology>
    </subcellularLocation>
    <subcellularLocation>
        <location evidence="1">Secreted</location>
        <location evidence="1">Extracellular space</location>
        <location evidence="1">Extracellular matrix</location>
    </subcellularLocation>
</comment>
<dbReference type="GO" id="GO:0001937">
    <property type="term" value="P:negative regulation of endothelial cell proliferation"/>
    <property type="evidence" value="ECO:0007669"/>
    <property type="project" value="TreeGrafter"/>
</dbReference>
<evidence type="ECO:0000259" key="19">
    <source>
        <dbReference type="PROSITE" id="PS50869"/>
    </source>
</evidence>
<keyword evidence="4" id="KW-0964">Secreted</keyword>
<evidence type="ECO:0000256" key="13">
    <source>
        <dbReference type="ARBA" id="ARBA00023188"/>
    </source>
</evidence>
<evidence type="ECO:0000256" key="10">
    <source>
        <dbReference type="ARBA" id="ARBA00023136"/>
    </source>
</evidence>
<keyword evidence="5" id="KW-0272">Extracellular matrix</keyword>
<evidence type="ECO:0000313" key="21">
    <source>
        <dbReference type="Proteomes" id="UP000264800"/>
    </source>
</evidence>
<sequence length="324" mass="34882">MAESSEKVPIASAGPEELQHFMPPAYSSVAVKPSATSRLLKAGLAVLVAGALLLLLGAAGAFYFWNNNEKHVYNVHYSMSINGKVEEGSMEIDTANNMERFSTGSGEDEAVEVHDFEIGITGIRFSGGEKCYIKTQVKARLPDEDTLNKESMTFDLEDEVMPAKFEDDLIWVAAGAPLSDSTFLSSKIKDLCGDLPIFWLRPTYSTSGKRKRRAAPHQRRQAAGQEGGGTRMRTQRSTRRTPIREDWRASGAPWTSTPCWTTSACAATSAAAATPTARGSASRWAGTTHGRTTTEAAGWPAGSSCPASGGWPASWAWCEPPGLT</sequence>
<keyword evidence="8" id="KW-0221">Differentiation</keyword>
<keyword evidence="10 18" id="KW-0472">Membrane</keyword>
<keyword evidence="3" id="KW-0217">Developmental protein</keyword>
<dbReference type="InterPro" id="IPR007084">
    <property type="entry name" value="BRICHOS_dom"/>
</dbReference>
<dbReference type="Pfam" id="PF04089">
    <property type="entry name" value="BRICHOS"/>
    <property type="match status" value="1"/>
</dbReference>
<keyword evidence="7 18" id="KW-0812">Transmembrane</keyword>
<evidence type="ECO:0000256" key="2">
    <source>
        <dbReference type="ARBA" id="ARBA00009898"/>
    </source>
</evidence>
<evidence type="ECO:0000256" key="1">
    <source>
        <dbReference type="ARBA" id="ARBA00004498"/>
    </source>
</evidence>
<dbReference type="GO" id="GO:0051216">
    <property type="term" value="P:cartilage development"/>
    <property type="evidence" value="ECO:0007669"/>
    <property type="project" value="UniProtKB-KW"/>
</dbReference>
<evidence type="ECO:0000256" key="8">
    <source>
        <dbReference type="ARBA" id="ARBA00022782"/>
    </source>
</evidence>
<keyword evidence="21" id="KW-1185">Reference proteome</keyword>
<protein>
    <recommendedName>
        <fullName evidence="15">Leukocyte cell-derived chemotaxin 1</fullName>
    </recommendedName>
    <alternativeName>
        <fullName evidence="16">Chondromodulin</fullName>
    </alternativeName>
</protein>
<dbReference type="Proteomes" id="UP000264800">
    <property type="component" value="Unplaced"/>
</dbReference>
<name>A0A3Q3A5R9_KRYMA</name>
<accession>A0A3Q3A5R9</accession>
<evidence type="ECO:0000256" key="16">
    <source>
        <dbReference type="ARBA" id="ARBA00042622"/>
    </source>
</evidence>
<evidence type="ECO:0000313" key="20">
    <source>
        <dbReference type="Ensembl" id="ENSKMAP00000011250.1"/>
    </source>
</evidence>
<evidence type="ECO:0000256" key="3">
    <source>
        <dbReference type="ARBA" id="ARBA00022473"/>
    </source>
</evidence>
<dbReference type="Ensembl" id="ENSKMAT00000011422.1">
    <property type="protein sequence ID" value="ENSKMAP00000011250.1"/>
    <property type="gene ID" value="ENSKMAG00000008460.1"/>
</dbReference>
<keyword evidence="12" id="KW-0325">Glycoprotein</keyword>
<organism evidence="20 21">
    <name type="scientific">Kryptolebias marmoratus</name>
    <name type="common">Mangrove killifish</name>
    <name type="synonym">Rivulus marmoratus</name>
    <dbReference type="NCBI Taxonomy" id="37003"/>
    <lineage>
        <taxon>Eukaryota</taxon>
        <taxon>Metazoa</taxon>
        <taxon>Chordata</taxon>
        <taxon>Craniata</taxon>
        <taxon>Vertebrata</taxon>
        <taxon>Euteleostomi</taxon>
        <taxon>Actinopterygii</taxon>
        <taxon>Neopterygii</taxon>
        <taxon>Teleostei</taxon>
        <taxon>Neoteleostei</taxon>
        <taxon>Acanthomorphata</taxon>
        <taxon>Ovalentaria</taxon>
        <taxon>Atherinomorphae</taxon>
        <taxon>Cyprinodontiformes</taxon>
        <taxon>Rivulidae</taxon>
        <taxon>Kryptolebias</taxon>
    </lineage>
</organism>
<evidence type="ECO:0000256" key="12">
    <source>
        <dbReference type="ARBA" id="ARBA00023180"/>
    </source>
</evidence>
<keyword evidence="11" id="KW-1015">Disulfide bond</keyword>
<reference evidence="20" key="2">
    <citation type="submission" date="2025-09" db="UniProtKB">
        <authorList>
            <consortium name="Ensembl"/>
        </authorList>
    </citation>
    <scope>IDENTIFICATION</scope>
</reference>
<keyword evidence="13" id="KW-0891">Chondrogenesis</keyword>
<dbReference type="PANTHER" id="PTHR14064:SF6">
    <property type="entry name" value="LEUKOCYTE CELL-DERIVED CHEMOTAXIN 1"/>
    <property type="match status" value="1"/>
</dbReference>